<gene>
    <name evidence="6" type="ORF">C1N32_15830</name>
</gene>
<dbReference type="InterPro" id="IPR043128">
    <property type="entry name" value="Rev_trsase/Diguanyl_cyclase"/>
</dbReference>
<keyword evidence="2 4" id="KW-0732">Signal</keyword>
<dbReference type="NCBIfam" id="TIGR00254">
    <property type="entry name" value="GGDEF"/>
    <property type="match status" value="1"/>
</dbReference>
<dbReference type="InterPro" id="IPR001638">
    <property type="entry name" value="Solute-binding_3/MltF_N"/>
</dbReference>
<dbReference type="InterPro" id="IPR000160">
    <property type="entry name" value="GGDEF_dom"/>
</dbReference>
<name>A0A2J8I0J8_VIBDI</name>
<feature type="domain" description="GGDEF" evidence="5">
    <location>
        <begin position="538"/>
        <end position="665"/>
    </location>
</feature>
<feature type="chain" id="PRO_5014347528" evidence="4">
    <location>
        <begin position="23"/>
        <end position="668"/>
    </location>
</feature>
<dbReference type="Proteomes" id="UP000236449">
    <property type="component" value="Unassembled WGS sequence"/>
</dbReference>
<comment type="caution">
    <text evidence="6">The sequence shown here is derived from an EMBL/GenBank/DDBJ whole genome shotgun (WGS) entry which is preliminary data.</text>
</comment>
<evidence type="ECO:0000256" key="2">
    <source>
        <dbReference type="ARBA" id="ARBA00022729"/>
    </source>
</evidence>
<dbReference type="PANTHER" id="PTHR35936">
    <property type="entry name" value="MEMBRANE-BOUND LYTIC MUREIN TRANSGLYCOSYLASE F"/>
    <property type="match status" value="1"/>
</dbReference>
<dbReference type="SUPFAM" id="SSF55073">
    <property type="entry name" value="Nucleotide cyclase"/>
    <property type="match status" value="1"/>
</dbReference>
<dbReference type="SMART" id="SM00267">
    <property type="entry name" value="GGDEF"/>
    <property type="match status" value="1"/>
</dbReference>
<organism evidence="6 7">
    <name type="scientific">Vibrio diazotrophicus</name>
    <dbReference type="NCBI Taxonomy" id="685"/>
    <lineage>
        <taxon>Bacteria</taxon>
        <taxon>Pseudomonadati</taxon>
        <taxon>Pseudomonadota</taxon>
        <taxon>Gammaproteobacteria</taxon>
        <taxon>Vibrionales</taxon>
        <taxon>Vibrionaceae</taxon>
        <taxon>Vibrio</taxon>
    </lineage>
</organism>
<dbReference type="Gene3D" id="3.40.190.10">
    <property type="entry name" value="Periplasmic binding protein-like II"/>
    <property type="match status" value="4"/>
</dbReference>
<evidence type="ECO:0000313" key="6">
    <source>
        <dbReference type="EMBL" id="PNI04024.1"/>
    </source>
</evidence>
<sequence length="668" mass="76846">MSRAMHICGWLLVLLCSSQALAANTNDSHKVYFVATEADDVVSRVIFDDVAYRFNIDIEYVNYSSFDAILKSVEAGISDFAANVTYTLERAERFDFSRPTNIEYTYLFSKTNHHLEDMNKVGVPAGTIYGDLILQNYPNIELIDYYGSAEAKSLLKNNKVDGVVDAINQLKPMLLAGFDAQLLNDRISIQPVSIVTPKGENAELLLEIERYVHSARVQKLLRESIQKYQFDIRKHALRQAVIDSGLSIQRPLKVKLENVSPYAIYHPDGGVSGISADIVFRACDILLLKCELASKANETWESMYNDIRQQHIDIIAPLTITEQRKSIVNFSESYYHPEAVMIKREGYKDFVYSNVSELIAERIGVIKDDFFADLLHRMLPRKELETFLTQEELIEGLMTEKVDYIVMSRGNFNLFLRESDQLLPFVEDSMIGGFYKFDVAIGFTKTPLGESLASLFSRAIKMMDTQKIIKTYDYQPDWRATLVVEKRFTRHSQWLFATAFGLLVIVALYLHKQSNTDNLTKLRNRRALYRRYSRGLAGKISVVYLDLNHFKQINDNYGHEIGDKVLKQLAHRIQQVWQGHAYRIGGDEFILVGNIKRDQLEEIQAYLQRFVFVDVERDVSFDVTVAMGVSTDRDSYMSLQEVLHQTDQAMYVTKHQRNVVTPIRMRHR</sequence>
<dbReference type="CDD" id="cd01949">
    <property type="entry name" value="GGDEF"/>
    <property type="match status" value="1"/>
</dbReference>
<feature type="transmembrane region" description="Helical" evidence="3">
    <location>
        <begin position="494"/>
        <end position="511"/>
    </location>
</feature>
<dbReference type="PROSITE" id="PS50887">
    <property type="entry name" value="GGDEF"/>
    <property type="match status" value="1"/>
</dbReference>
<dbReference type="Pfam" id="PF00990">
    <property type="entry name" value="GGDEF"/>
    <property type="match status" value="1"/>
</dbReference>
<dbReference type="SUPFAM" id="SSF53850">
    <property type="entry name" value="Periplasmic binding protein-like II"/>
    <property type="match status" value="2"/>
</dbReference>
<keyword evidence="3" id="KW-1133">Transmembrane helix</keyword>
<reference evidence="6 7" key="1">
    <citation type="submission" date="2018-01" db="EMBL/GenBank/DDBJ databases">
        <title>Draft genome sequences of six Vibrio diazotrophicus strains isolated from deep-sea sediments of the Baltic Sea.</title>
        <authorList>
            <person name="Castillo D."/>
            <person name="Vandieken V."/>
            <person name="Chiang O."/>
            <person name="Middelboe M."/>
        </authorList>
    </citation>
    <scope>NUCLEOTIDE SEQUENCE [LARGE SCALE GENOMIC DNA]</scope>
    <source>
        <strain evidence="6 7">60.27F</strain>
    </source>
</reference>
<feature type="signal peptide" evidence="4">
    <location>
        <begin position="1"/>
        <end position="22"/>
    </location>
</feature>
<dbReference type="SMART" id="SM00062">
    <property type="entry name" value="PBPb"/>
    <property type="match status" value="2"/>
</dbReference>
<dbReference type="RefSeq" id="WP_102966725.1">
    <property type="nucleotide sequence ID" value="NZ_POSK01000010.1"/>
</dbReference>
<evidence type="ECO:0000259" key="5">
    <source>
        <dbReference type="PROSITE" id="PS50887"/>
    </source>
</evidence>
<dbReference type="PANTHER" id="PTHR35936:SF37">
    <property type="entry name" value="AMINO ACID ABC TRANSPORTER SUBSTRATE-BINDING PROTEIN"/>
    <property type="match status" value="1"/>
</dbReference>
<dbReference type="OrthoDB" id="9180959at2"/>
<evidence type="ECO:0000256" key="1">
    <source>
        <dbReference type="ARBA" id="ARBA00010333"/>
    </source>
</evidence>
<keyword evidence="3" id="KW-0472">Membrane</keyword>
<dbReference type="Gene3D" id="3.30.70.270">
    <property type="match status" value="1"/>
</dbReference>
<dbReference type="EMBL" id="POSK01000010">
    <property type="protein sequence ID" value="PNI04024.1"/>
    <property type="molecule type" value="Genomic_DNA"/>
</dbReference>
<evidence type="ECO:0000256" key="3">
    <source>
        <dbReference type="SAM" id="Phobius"/>
    </source>
</evidence>
<evidence type="ECO:0000313" key="7">
    <source>
        <dbReference type="Proteomes" id="UP000236449"/>
    </source>
</evidence>
<accession>A0A2J8I0J8</accession>
<proteinExistence type="inferred from homology"/>
<keyword evidence="3" id="KW-0812">Transmembrane</keyword>
<protein>
    <submittedName>
        <fullName evidence="6">GGDEF domain-containing protein</fullName>
    </submittedName>
</protein>
<dbReference type="AlphaFoldDB" id="A0A2J8I0J8"/>
<dbReference type="InterPro" id="IPR029787">
    <property type="entry name" value="Nucleotide_cyclase"/>
</dbReference>
<dbReference type="Pfam" id="PF00497">
    <property type="entry name" value="SBP_bac_3"/>
    <property type="match status" value="2"/>
</dbReference>
<comment type="similarity">
    <text evidence="1">Belongs to the bacterial solute-binding protein 3 family.</text>
</comment>
<evidence type="ECO:0000256" key="4">
    <source>
        <dbReference type="SAM" id="SignalP"/>
    </source>
</evidence>